<evidence type="ECO:0000313" key="3">
    <source>
        <dbReference type="Proteomes" id="UP000254834"/>
    </source>
</evidence>
<dbReference type="Pfam" id="PF01266">
    <property type="entry name" value="DAO"/>
    <property type="match status" value="1"/>
</dbReference>
<reference evidence="2 3" key="1">
    <citation type="submission" date="2017-12" db="EMBL/GenBank/DDBJ databases">
        <title>Chromulinavorax destructans is a abundant pathogen of dominant heterotrophic picoflagllates.</title>
        <authorList>
            <person name="Deeg C.M."/>
            <person name="Zimmer M."/>
            <person name="Suttle C.A."/>
        </authorList>
    </citation>
    <scope>NUCLEOTIDE SEQUENCE [LARGE SCALE GENOMIC DNA]</scope>
    <source>
        <strain evidence="2 3">SeV1</strain>
    </source>
</reference>
<evidence type="ECO:0000259" key="1">
    <source>
        <dbReference type="Pfam" id="PF01266"/>
    </source>
</evidence>
<dbReference type="PANTHER" id="PTHR13847">
    <property type="entry name" value="SARCOSINE DEHYDROGENASE-RELATED"/>
    <property type="match status" value="1"/>
</dbReference>
<dbReference type="EMBL" id="CP025544">
    <property type="protein sequence ID" value="AXK60789.1"/>
    <property type="molecule type" value="Genomic_DNA"/>
</dbReference>
<protein>
    <recommendedName>
        <fullName evidence="1">FAD dependent oxidoreductase domain-containing protein</fullName>
    </recommendedName>
</protein>
<sequence length="429" mass="48219">MVKKMWSPQDQVFWYLKRDQVIACKEDMQVDVVIIGGGIAGLSAAQAWHERGKKVALFEQYFCGSGATGKSSGFVTPNAELSFTDFSNKYTSAGAVVIWNFITKGVEDIRKNILDFDLACDYSEQNTLILASTAPAMKTLEIEYKNLSSYGYKTKFFNKEDIEKKITSTAYFGGIEYENTFGMNGYKYCQEMKNKLQSLGVMIFEETPVMKIQDHVVITPYAKITADYIVVCTDRFMPELGLLSKDVYHAQTFLMASQVLSAEQIQTIFPEKKYMAWDTEFIYNYFRVTADNRLLVGGGNFATGYAAQETHNYAPIVEQLTKYITQKFPELDVQFEQVWPGLIGISKDIVPLAGCDKDKPYLFYVSASAGLPIAAGLGRYSAEHLLDGRTDLDGYFSPYRKFPVSGIAQSILGLKMSFILSNLIKKNIP</sequence>
<dbReference type="PANTHER" id="PTHR13847:SF281">
    <property type="entry name" value="FAD DEPENDENT OXIDOREDUCTASE DOMAIN-CONTAINING PROTEIN"/>
    <property type="match status" value="1"/>
</dbReference>
<evidence type="ECO:0000313" key="2">
    <source>
        <dbReference type="EMBL" id="AXK60789.1"/>
    </source>
</evidence>
<organism evidence="2 3">
    <name type="scientific">Candidatus Chromulinivorax destructor</name>
    <dbReference type="NCBI Taxonomy" id="2066483"/>
    <lineage>
        <taxon>Bacteria</taxon>
        <taxon>Candidatus Babelota</taxon>
        <taxon>Candidatus Babeliae</taxon>
        <taxon>Candidatus Babeliales</taxon>
        <taxon>Candidatus Chromulinivoraceae</taxon>
        <taxon>Candidatus Chromulinivorax</taxon>
    </lineage>
</organism>
<feature type="domain" description="FAD dependent oxidoreductase" evidence="1">
    <location>
        <begin position="31"/>
        <end position="383"/>
    </location>
</feature>
<proteinExistence type="predicted"/>
<dbReference type="RefSeq" id="WP_115585804.1">
    <property type="nucleotide sequence ID" value="NZ_CP025544.1"/>
</dbReference>
<dbReference type="SUPFAM" id="SSF51905">
    <property type="entry name" value="FAD/NAD(P)-binding domain"/>
    <property type="match status" value="1"/>
</dbReference>
<dbReference type="KEGG" id="cdes:C0J27_03510"/>
<gene>
    <name evidence="2" type="ORF">C0J27_03510</name>
</gene>
<name>A0A345ZBX2_9BACT</name>
<dbReference type="Proteomes" id="UP000254834">
    <property type="component" value="Chromosome"/>
</dbReference>
<dbReference type="GO" id="GO:0005737">
    <property type="term" value="C:cytoplasm"/>
    <property type="evidence" value="ECO:0007669"/>
    <property type="project" value="TreeGrafter"/>
</dbReference>
<dbReference type="OrthoDB" id="9806601at2"/>
<dbReference type="InterPro" id="IPR036188">
    <property type="entry name" value="FAD/NAD-bd_sf"/>
</dbReference>
<accession>A0A345ZBX2</accession>
<keyword evidence="3" id="KW-1185">Reference proteome</keyword>
<dbReference type="Gene3D" id="3.50.50.60">
    <property type="entry name" value="FAD/NAD(P)-binding domain"/>
    <property type="match status" value="1"/>
</dbReference>
<dbReference type="AlphaFoldDB" id="A0A345ZBX2"/>
<dbReference type="Gene3D" id="3.30.9.10">
    <property type="entry name" value="D-Amino Acid Oxidase, subunit A, domain 2"/>
    <property type="match status" value="1"/>
</dbReference>
<dbReference type="InterPro" id="IPR006076">
    <property type="entry name" value="FAD-dep_OxRdtase"/>
</dbReference>